<sequence>MEAAVEATEGSRRLLWLGAGDDDERWRKSEDDDGSGGLKRGTTMGDNMTRGMSSSLASNYHKMVVKHYGAKIIDYLHAF</sequence>
<reference evidence="2" key="2">
    <citation type="submission" date="2008-12" db="EMBL/GenBank/DDBJ databases">
        <title>Improved gene annotation of the rice (Oryza sativa) genomes.</title>
        <authorList>
            <person name="Wang J."/>
            <person name="Li R."/>
            <person name="Fan W."/>
            <person name="Huang Q."/>
            <person name="Zhang J."/>
            <person name="Zhou Y."/>
            <person name="Hu Y."/>
            <person name="Zi S."/>
            <person name="Li J."/>
            <person name="Ni P."/>
            <person name="Zheng H."/>
            <person name="Zhang Y."/>
            <person name="Zhao M."/>
            <person name="Hao Q."/>
            <person name="McDermott J."/>
            <person name="Samudrala R."/>
            <person name="Kristiansen K."/>
            <person name="Wong G.K.-S."/>
        </authorList>
    </citation>
    <scope>NUCLEOTIDE SEQUENCE</scope>
</reference>
<dbReference type="AlphaFoldDB" id="B9FEP6"/>
<evidence type="ECO:0000313" key="2">
    <source>
        <dbReference type="EMBL" id="EEE60829.1"/>
    </source>
</evidence>
<organism evidence="2">
    <name type="scientific">Oryza sativa subsp. japonica</name>
    <name type="common">Rice</name>
    <dbReference type="NCBI Taxonomy" id="39947"/>
    <lineage>
        <taxon>Eukaryota</taxon>
        <taxon>Viridiplantae</taxon>
        <taxon>Streptophyta</taxon>
        <taxon>Embryophyta</taxon>
        <taxon>Tracheophyta</taxon>
        <taxon>Spermatophyta</taxon>
        <taxon>Magnoliopsida</taxon>
        <taxon>Liliopsida</taxon>
        <taxon>Poales</taxon>
        <taxon>Poaceae</taxon>
        <taxon>BOP clade</taxon>
        <taxon>Oryzoideae</taxon>
        <taxon>Oryzeae</taxon>
        <taxon>Oryzinae</taxon>
        <taxon>Oryza</taxon>
        <taxon>Oryza sativa</taxon>
    </lineage>
</organism>
<feature type="region of interest" description="Disordered" evidence="1">
    <location>
        <begin position="23"/>
        <end position="50"/>
    </location>
</feature>
<accession>B9FEP6</accession>
<dbReference type="Proteomes" id="UP000007752">
    <property type="component" value="Chromosome 4"/>
</dbReference>
<dbReference type="EMBL" id="CM000141">
    <property type="protein sequence ID" value="EEE60829.1"/>
    <property type="molecule type" value="Genomic_DNA"/>
</dbReference>
<name>B9FEP6_ORYSJ</name>
<reference evidence="2" key="1">
    <citation type="journal article" date="2005" name="PLoS Biol.">
        <title>The genomes of Oryza sativa: a history of duplications.</title>
        <authorList>
            <person name="Yu J."/>
            <person name="Wang J."/>
            <person name="Lin W."/>
            <person name="Li S."/>
            <person name="Li H."/>
            <person name="Zhou J."/>
            <person name="Ni P."/>
            <person name="Dong W."/>
            <person name="Hu S."/>
            <person name="Zeng C."/>
            <person name="Zhang J."/>
            <person name="Zhang Y."/>
            <person name="Li R."/>
            <person name="Xu Z."/>
            <person name="Li S."/>
            <person name="Li X."/>
            <person name="Zheng H."/>
            <person name="Cong L."/>
            <person name="Lin L."/>
            <person name="Yin J."/>
            <person name="Geng J."/>
            <person name="Li G."/>
            <person name="Shi J."/>
            <person name="Liu J."/>
            <person name="Lv H."/>
            <person name="Li J."/>
            <person name="Wang J."/>
            <person name="Deng Y."/>
            <person name="Ran L."/>
            <person name="Shi X."/>
            <person name="Wang X."/>
            <person name="Wu Q."/>
            <person name="Li C."/>
            <person name="Ren X."/>
            <person name="Wang J."/>
            <person name="Wang X."/>
            <person name="Li D."/>
            <person name="Liu D."/>
            <person name="Zhang X."/>
            <person name="Ji Z."/>
            <person name="Zhao W."/>
            <person name="Sun Y."/>
            <person name="Zhang Z."/>
            <person name="Bao J."/>
            <person name="Han Y."/>
            <person name="Dong L."/>
            <person name="Ji J."/>
            <person name="Chen P."/>
            <person name="Wu S."/>
            <person name="Liu J."/>
            <person name="Xiao Y."/>
            <person name="Bu D."/>
            <person name="Tan J."/>
            <person name="Yang L."/>
            <person name="Ye C."/>
            <person name="Zhang J."/>
            <person name="Xu J."/>
            <person name="Zhou Y."/>
            <person name="Yu Y."/>
            <person name="Zhang B."/>
            <person name="Zhuang S."/>
            <person name="Wei H."/>
            <person name="Liu B."/>
            <person name="Lei M."/>
            <person name="Yu H."/>
            <person name="Li Y."/>
            <person name="Xu H."/>
            <person name="Wei S."/>
            <person name="He X."/>
            <person name="Fang L."/>
            <person name="Zhang Z."/>
            <person name="Zhang Y."/>
            <person name="Huang X."/>
            <person name="Su Z."/>
            <person name="Tong W."/>
            <person name="Li J."/>
            <person name="Tong Z."/>
            <person name="Li S."/>
            <person name="Ye J."/>
            <person name="Wang L."/>
            <person name="Fang L."/>
            <person name="Lei T."/>
            <person name="Chen C."/>
            <person name="Chen H."/>
            <person name="Xu Z."/>
            <person name="Li H."/>
            <person name="Huang H."/>
            <person name="Zhang F."/>
            <person name="Xu H."/>
            <person name="Li N."/>
            <person name="Zhao C."/>
            <person name="Li S."/>
            <person name="Dong L."/>
            <person name="Huang Y."/>
            <person name="Li L."/>
            <person name="Xi Y."/>
            <person name="Qi Q."/>
            <person name="Li W."/>
            <person name="Zhang B."/>
            <person name="Hu W."/>
            <person name="Zhang Y."/>
            <person name="Tian X."/>
            <person name="Jiao Y."/>
            <person name="Liang X."/>
            <person name="Jin J."/>
            <person name="Gao L."/>
            <person name="Zheng W."/>
            <person name="Hao B."/>
            <person name="Liu S."/>
            <person name="Wang W."/>
            <person name="Yuan L."/>
            <person name="Cao M."/>
            <person name="McDermott J."/>
            <person name="Samudrala R."/>
            <person name="Wang J."/>
            <person name="Wong G.K."/>
            <person name="Yang H."/>
        </authorList>
    </citation>
    <scope>NUCLEOTIDE SEQUENCE [LARGE SCALE GENOMIC DNA]</scope>
</reference>
<proteinExistence type="predicted"/>
<evidence type="ECO:0000256" key="1">
    <source>
        <dbReference type="SAM" id="MobiDB-lite"/>
    </source>
</evidence>
<gene>
    <name evidence="2" type="ORF">OsJ_14442</name>
</gene>
<protein>
    <submittedName>
        <fullName evidence="2">Uncharacterized protein</fullName>
    </submittedName>
</protein>